<dbReference type="Gene3D" id="3.40.1500.20">
    <property type="match status" value="1"/>
</dbReference>
<gene>
    <name evidence="3" type="ORF">LC_TR19696_c2_g1_i1_g.65652</name>
</gene>
<reference evidence="3" key="1">
    <citation type="submission" date="2016-07" db="EMBL/GenBank/DDBJ databases">
        <title>De novo transcriptome assembly of four accessions of the metal hyperaccumulator plant Noccaea caerulescens.</title>
        <authorList>
            <person name="Blande D."/>
            <person name="Halimaa P."/>
            <person name="Tervahauta A.I."/>
            <person name="Aarts M.G."/>
            <person name="Karenlampi S.O."/>
        </authorList>
    </citation>
    <scope>NUCLEOTIDE SEQUENCE</scope>
</reference>
<dbReference type="GO" id="GO:0050619">
    <property type="term" value="F:phytochromobilin:ferredoxin oxidoreductase activity"/>
    <property type="evidence" value="ECO:0007669"/>
    <property type="project" value="TreeGrafter"/>
</dbReference>
<sequence length="324" mass="37195">MEVGSSIGFKAPTHPVIIWASPRNTNNITLRRTSKRLSFRVSGVSYKEFAESALKETRKRVLLEPSLLQEKYSSITGLDGKTQIEMLAFKSSRIRLLRSMAIQNQTMQVFDFAGFMEPAFDTPIFCANFFTSANMNIVVLDLNPLHQLTHQTDYQEKYYNNIISIYHKYAEIFPWGGKLTGESIKFFSPLVMWTRFSSSQEKHEALFSAFLDYYQAWLEMTIQATEEMDSAQVRANCEAQHKYLTWRAQKDPGHGLLKKLVGEAKAKELLRDFLFNGVDELGAKSFIDYFPEYQTEDGTVSDKRSIIGRSFETRPWDSTGLFIG</sequence>
<dbReference type="InterPro" id="IPR009249">
    <property type="entry name" value="Ferredoxin-dep_bilin_Rdtase"/>
</dbReference>
<dbReference type="GO" id="GO:0010024">
    <property type="term" value="P:phytochromobilin biosynthetic process"/>
    <property type="evidence" value="ECO:0007669"/>
    <property type="project" value="InterPro"/>
</dbReference>
<accession>A0A1J3G612</accession>
<evidence type="ECO:0000256" key="1">
    <source>
        <dbReference type="ARBA" id="ARBA00006908"/>
    </source>
</evidence>
<dbReference type="Pfam" id="PF05996">
    <property type="entry name" value="Fe_bilin_red"/>
    <property type="match status" value="1"/>
</dbReference>
<dbReference type="AlphaFoldDB" id="A0A1J3G612"/>
<comment type="similarity">
    <text evidence="1">Belongs to the HY2 family.</text>
</comment>
<name>A0A1J3G612_NOCCA</name>
<proteinExistence type="inferred from homology"/>
<dbReference type="PANTHER" id="PTHR34557:SF1">
    <property type="entry name" value="PHYTOCHROMOBILIN:FERREDOXIN OXIDOREDUCTASE, CHLOROPLASTIC"/>
    <property type="match status" value="1"/>
</dbReference>
<evidence type="ECO:0000313" key="3">
    <source>
        <dbReference type="EMBL" id="JAU51174.1"/>
    </source>
</evidence>
<keyword evidence="2" id="KW-0560">Oxidoreductase</keyword>
<dbReference type="GO" id="GO:0050897">
    <property type="term" value="F:cobalt ion binding"/>
    <property type="evidence" value="ECO:0007669"/>
    <property type="project" value="InterPro"/>
</dbReference>
<dbReference type="EMBL" id="GEVK01001658">
    <property type="protein sequence ID" value="JAU51174.1"/>
    <property type="molecule type" value="Transcribed_RNA"/>
</dbReference>
<dbReference type="PANTHER" id="PTHR34557">
    <property type="entry name" value="PHYTOCHROMOBILIN:FERREDOXIN OXIDOREDUCTASE, CHLOROPLASTIC"/>
    <property type="match status" value="1"/>
</dbReference>
<evidence type="ECO:0000256" key="2">
    <source>
        <dbReference type="ARBA" id="ARBA00023002"/>
    </source>
</evidence>
<organism evidence="3">
    <name type="scientific">Noccaea caerulescens</name>
    <name type="common">Alpine penny-cress</name>
    <name type="synonym">Thlaspi caerulescens</name>
    <dbReference type="NCBI Taxonomy" id="107243"/>
    <lineage>
        <taxon>Eukaryota</taxon>
        <taxon>Viridiplantae</taxon>
        <taxon>Streptophyta</taxon>
        <taxon>Embryophyta</taxon>
        <taxon>Tracheophyta</taxon>
        <taxon>Spermatophyta</taxon>
        <taxon>Magnoliopsida</taxon>
        <taxon>eudicotyledons</taxon>
        <taxon>Gunneridae</taxon>
        <taxon>Pentapetalae</taxon>
        <taxon>rosids</taxon>
        <taxon>malvids</taxon>
        <taxon>Brassicales</taxon>
        <taxon>Brassicaceae</taxon>
        <taxon>Coluteocarpeae</taxon>
        <taxon>Noccaea</taxon>
    </lineage>
</organism>
<protein>
    <submittedName>
        <fullName evidence="3">Phytochromobilin:ferredoxin oxidoreductase, chloroplastic</fullName>
    </submittedName>
</protein>